<evidence type="ECO:0000256" key="1">
    <source>
        <dbReference type="SAM" id="Phobius"/>
    </source>
</evidence>
<keyword evidence="1" id="KW-0472">Membrane</keyword>
<name>A0ABV9D7M8_9MICO</name>
<keyword evidence="3" id="KW-1185">Reference proteome</keyword>
<feature type="transmembrane region" description="Helical" evidence="1">
    <location>
        <begin position="69"/>
        <end position="90"/>
    </location>
</feature>
<feature type="transmembrane region" description="Helical" evidence="1">
    <location>
        <begin position="12"/>
        <end position="32"/>
    </location>
</feature>
<keyword evidence="1" id="KW-0812">Transmembrane</keyword>
<organism evidence="2 3">
    <name type="scientific">Georgenia faecalis</name>
    <dbReference type="NCBI Taxonomy" id="2483799"/>
    <lineage>
        <taxon>Bacteria</taxon>
        <taxon>Bacillati</taxon>
        <taxon>Actinomycetota</taxon>
        <taxon>Actinomycetes</taxon>
        <taxon>Micrococcales</taxon>
        <taxon>Bogoriellaceae</taxon>
        <taxon>Georgenia</taxon>
    </lineage>
</organism>
<dbReference type="Proteomes" id="UP001595955">
    <property type="component" value="Unassembled WGS sequence"/>
</dbReference>
<proteinExistence type="predicted"/>
<gene>
    <name evidence="2" type="ORF">ACFO3F_03545</name>
</gene>
<comment type="caution">
    <text evidence="2">The sequence shown here is derived from an EMBL/GenBank/DDBJ whole genome shotgun (WGS) entry which is preliminary data.</text>
</comment>
<keyword evidence="1" id="KW-1133">Transmembrane helix</keyword>
<evidence type="ECO:0000313" key="3">
    <source>
        <dbReference type="Proteomes" id="UP001595955"/>
    </source>
</evidence>
<dbReference type="InterPro" id="IPR021385">
    <property type="entry name" value="DUF3017"/>
</dbReference>
<feature type="transmembrane region" description="Helical" evidence="1">
    <location>
        <begin position="38"/>
        <end position="57"/>
    </location>
</feature>
<accession>A0ABV9D7M8</accession>
<dbReference type="EMBL" id="JBHSGF010000002">
    <property type="protein sequence ID" value="MFC4554313.1"/>
    <property type="molecule type" value="Genomic_DNA"/>
</dbReference>
<evidence type="ECO:0000313" key="2">
    <source>
        <dbReference type="EMBL" id="MFC4554313.1"/>
    </source>
</evidence>
<protein>
    <submittedName>
        <fullName evidence="2">DUF3017 domain-containing protein</fullName>
    </submittedName>
</protein>
<dbReference type="RefSeq" id="WP_127571426.1">
    <property type="nucleotide sequence ID" value="NZ_CP033325.1"/>
</dbReference>
<reference evidence="3" key="1">
    <citation type="journal article" date="2019" name="Int. J. Syst. Evol. Microbiol.">
        <title>The Global Catalogue of Microorganisms (GCM) 10K type strain sequencing project: providing services to taxonomists for standard genome sequencing and annotation.</title>
        <authorList>
            <consortium name="The Broad Institute Genomics Platform"/>
            <consortium name="The Broad Institute Genome Sequencing Center for Infectious Disease"/>
            <person name="Wu L."/>
            <person name="Ma J."/>
        </authorList>
    </citation>
    <scope>NUCLEOTIDE SEQUENCE [LARGE SCALE GENOMIC DNA]</scope>
    <source>
        <strain evidence="3">JCM 3369</strain>
    </source>
</reference>
<dbReference type="Pfam" id="PF11222">
    <property type="entry name" value="DUF3017"/>
    <property type="match status" value="1"/>
</dbReference>
<sequence>MTTSEGAHSAHSPVLWALVVGVLAVCGTALWVDAPTAVRVLAVVLLVLAGARAVDRARPSALAARSRPFDVAALLVLAAALVVIAPAGYLT</sequence>